<proteinExistence type="predicted"/>
<name>A0A8K0MIT6_9ROSA</name>
<sequence length="139" mass="15485">MDVTTVLRRLPSRTITPPIRRLRRSRTTCLPTREAMVEKPAACNLVMGQVTKILKRGEELPETSLEQKKLIKKEKSGVSDMTDSTSFYGCTFCSFISPPPSSLPIPSFLTNKKKSVASLGCKDEEALDFELLEFGFLAV</sequence>
<gene>
    <name evidence="1" type="ORF">FNV43_RR12428</name>
</gene>
<organism evidence="1 2">
    <name type="scientific">Rhamnella rubrinervis</name>
    <dbReference type="NCBI Taxonomy" id="2594499"/>
    <lineage>
        <taxon>Eukaryota</taxon>
        <taxon>Viridiplantae</taxon>
        <taxon>Streptophyta</taxon>
        <taxon>Embryophyta</taxon>
        <taxon>Tracheophyta</taxon>
        <taxon>Spermatophyta</taxon>
        <taxon>Magnoliopsida</taxon>
        <taxon>eudicotyledons</taxon>
        <taxon>Gunneridae</taxon>
        <taxon>Pentapetalae</taxon>
        <taxon>rosids</taxon>
        <taxon>fabids</taxon>
        <taxon>Rosales</taxon>
        <taxon>Rhamnaceae</taxon>
        <taxon>rhamnoid group</taxon>
        <taxon>Rhamneae</taxon>
        <taxon>Rhamnella</taxon>
    </lineage>
</organism>
<dbReference type="Proteomes" id="UP000796880">
    <property type="component" value="Unassembled WGS sequence"/>
</dbReference>
<comment type="caution">
    <text evidence="1">The sequence shown here is derived from an EMBL/GenBank/DDBJ whole genome shotgun (WGS) entry which is preliminary data.</text>
</comment>
<evidence type="ECO:0000313" key="1">
    <source>
        <dbReference type="EMBL" id="KAF3447248.1"/>
    </source>
</evidence>
<reference evidence="1" key="1">
    <citation type="submission" date="2020-03" db="EMBL/GenBank/DDBJ databases">
        <title>A high-quality chromosome-level genome assembly of a woody plant with both climbing and erect habits, Rhamnella rubrinervis.</title>
        <authorList>
            <person name="Lu Z."/>
            <person name="Yang Y."/>
            <person name="Zhu X."/>
            <person name="Sun Y."/>
        </authorList>
    </citation>
    <scope>NUCLEOTIDE SEQUENCE</scope>
    <source>
        <strain evidence="1">BYM</strain>
        <tissue evidence="1">Leaf</tissue>
    </source>
</reference>
<accession>A0A8K0MIT6</accession>
<evidence type="ECO:0000313" key="2">
    <source>
        <dbReference type="Proteomes" id="UP000796880"/>
    </source>
</evidence>
<protein>
    <submittedName>
        <fullName evidence="1">Uncharacterized protein</fullName>
    </submittedName>
</protein>
<dbReference type="AlphaFoldDB" id="A0A8K0MIT6"/>
<dbReference type="EMBL" id="VOIH02000005">
    <property type="protein sequence ID" value="KAF3447248.1"/>
    <property type="molecule type" value="Genomic_DNA"/>
</dbReference>
<dbReference type="PANTHER" id="PTHR33670:SF15">
    <property type="entry name" value="OS02G0797600 PROTEIN"/>
    <property type="match status" value="1"/>
</dbReference>
<keyword evidence="2" id="KW-1185">Reference proteome</keyword>
<dbReference type="PANTHER" id="PTHR33670">
    <property type="entry name" value="SPLICING FACTOR, PROLINE- AND GLUTAMINE-RICH-LIKE"/>
    <property type="match status" value="1"/>
</dbReference>